<keyword evidence="2" id="KW-1185">Reference proteome</keyword>
<protein>
    <submittedName>
        <fullName evidence="1">Uncharacterized protein</fullName>
    </submittedName>
</protein>
<name>A0ABY5ZJP3_9BACT</name>
<reference evidence="1" key="1">
    <citation type="journal article" date="2022" name="Environ. Microbiol.">
        <title>Geoalkalibacter halelectricus SAP #1 sp. nov. possessing extracellular electron transfer and mineral#reducing capabilities from a haloalkaline environment.</title>
        <authorList>
            <person name="Yadav S."/>
            <person name="Singh R."/>
            <person name="Sundharam S.S."/>
            <person name="Chaudhary S."/>
            <person name="Krishnamurthi S."/>
            <person name="Patil S.A."/>
        </authorList>
    </citation>
    <scope>NUCLEOTIDE SEQUENCE</scope>
    <source>
        <strain evidence="1">SAP-1</strain>
    </source>
</reference>
<proteinExistence type="predicted"/>
<evidence type="ECO:0000313" key="2">
    <source>
        <dbReference type="Proteomes" id="UP001060414"/>
    </source>
</evidence>
<gene>
    <name evidence="1" type="ORF">L9S41_09610</name>
</gene>
<organism evidence="1 2">
    <name type="scientific">Geoalkalibacter halelectricus</name>
    <dbReference type="NCBI Taxonomy" id="2847045"/>
    <lineage>
        <taxon>Bacteria</taxon>
        <taxon>Pseudomonadati</taxon>
        <taxon>Thermodesulfobacteriota</taxon>
        <taxon>Desulfuromonadia</taxon>
        <taxon>Desulfuromonadales</taxon>
        <taxon>Geoalkalibacteraceae</taxon>
        <taxon>Geoalkalibacter</taxon>
    </lineage>
</organism>
<dbReference type="EMBL" id="CP092109">
    <property type="protein sequence ID" value="UWZ77959.1"/>
    <property type="molecule type" value="Genomic_DNA"/>
</dbReference>
<dbReference type="RefSeq" id="WP_260746308.1">
    <property type="nucleotide sequence ID" value="NZ_CP092109.1"/>
</dbReference>
<sequence length="311" mass="34710">MSDEKKKTLSYRKAEYFVPVSNTLEHYLAEAHTKLPEIAQRRVVLPGHPVLECRRHQIQDALGVLLHIAAYTPGEHASVVPVASGTDPAEITTIPPPDQCEFMDGDIMALVSGNHVLLCSSNLHEKKAERYMNDIIDSAKIDTNASKFSLCKRADIDKVRLIQSQGVRSINLNATLFDATLDHIERTTVRKRIGGKLMDEIKALVFEDQDVEQLEQAENLSAQIILKYDSRRKGCVLGRQSIESLANQMLEDGDEGFTIETLGGETIKGSDITLRKTVSLAKHGKSVFCSDAWRALEQYYYELKDAGLLEL</sequence>
<evidence type="ECO:0000313" key="1">
    <source>
        <dbReference type="EMBL" id="UWZ77959.1"/>
    </source>
</evidence>
<accession>A0ABY5ZJP3</accession>
<dbReference type="Proteomes" id="UP001060414">
    <property type="component" value="Chromosome"/>
</dbReference>